<gene>
    <name evidence="7" type="ORF">PsYK624_110370</name>
</gene>
<evidence type="ECO:0000256" key="6">
    <source>
        <dbReference type="ARBA" id="ARBA00023180"/>
    </source>
</evidence>
<keyword evidence="4" id="KW-0645">Protease</keyword>
<dbReference type="GO" id="GO:0006508">
    <property type="term" value="P:proteolysis"/>
    <property type="evidence" value="ECO:0007669"/>
    <property type="project" value="UniProtKB-KW"/>
</dbReference>
<dbReference type="Gene3D" id="3.40.50.1820">
    <property type="entry name" value="alpha/beta hydrolase"/>
    <property type="match status" value="1"/>
</dbReference>
<sequence>MELGPCKVNDAHNVTFNPYSLTENANVFFVDLPIGVGFSYADHGEYVSTSEETAKDVAAFVAIFFEHFSKFKGRAFHMASMSYGGRYIPTFASYVYDQNPRLVAAGMTPINLTSIIIQNGCTDWKTMYPAHYQQVCENRTIAPVLGISTCVEMKRALPRCEKWLKEACYHTTDPINCRAAQSFCATYIQSPFLSSGHNVYDITKPCTPEELSDTLCYPILKEIAAFLSRPSIRTALGVDAAVPSAFQMCNNAVGRRFDASLDEVFPTETYVEALLERGVRVLLYVGENDWVCNWVGNEQMTLNLEWGGADAFRGEPLREWSVHGRAVGVTRGSGELVFATVRGAGHMAPYDKGEEVLVLYQRWLAGEKL</sequence>
<evidence type="ECO:0000313" key="7">
    <source>
        <dbReference type="EMBL" id="GJE94861.1"/>
    </source>
</evidence>
<evidence type="ECO:0000256" key="5">
    <source>
        <dbReference type="ARBA" id="ARBA00022801"/>
    </source>
</evidence>
<keyword evidence="6" id="KW-0325">Glycoprotein</keyword>
<dbReference type="GO" id="GO:0004185">
    <property type="term" value="F:serine-type carboxypeptidase activity"/>
    <property type="evidence" value="ECO:0007669"/>
    <property type="project" value="UniProtKB-EC"/>
</dbReference>
<accession>A0A9P3GHG0</accession>
<reference evidence="7 8" key="1">
    <citation type="submission" date="2021-08" db="EMBL/GenBank/DDBJ databases">
        <title>Draft Genome Sequence of Phanerochaete sordida strain YK-624.</title>
        <authorList>
            <person name="Mori T."/>
            <person name="Dohra H."/>
            <person name="Suzuki T."/>
            <person name="Kawagishi H."/>
            <person name="Hirai H."/>
        </authorList>
    </citation>
    <scope>NUCLEOTIDE SEQUENCE [LARGE SCALE GENOMIC DNA]</scope>
    <source>
        <strain evidence="7 8">YK-624</strain>
    </source>
</reference>
<dbReference type="EMBL" id="BPQB01000043">
    <property type="protein sequence ID" value="GJE94861.1"/>
    <property type="molecule type" value="Genomic_DNA"/>
</dbReference>
<comment type="caution">
    <text evidence="7">The sequence shown here is derived from an EMBL/GenBank/DDBJ whole genome shotgun (WGS) entry which is preliminary data.</text>
</comment>
<organism evidence="7 8">
    <name type="scientific">Phanerochaete sordida</name>
    <dbReference type="NCBI Taxonomy" id="48140"/>
    <lineage>
        <taxon>Eukaryota</taxon>
        <taxon>Fungi</taxon>
        <taxon>Dikarya</taxon>
        <taxon>Basidiomycota</taxon>
        <taxon>Agaricomycotina</taxon>
        <taxon>Agaricomycetes</taxon>
        <taxon>Polyporales</taxon>
        <taxon>Phanerochaetaceae</taxon>
        <taxon>Phanerochaete</taxon>
    </lineage>
</organism>
<dbReference type="InterPro" id="IPR001563">
    <property type="entry name" value="Peptidase_S10"/>
</dbReference>
<keyword evidence="8" id="KW-1185">Reference proteome</keyword>
<dbReference type="PRINTS" id="PR00724">
    <property type="entry name" value="CRBOXYPTASEC"/>
</dbReference>
<evidence type="ECO:0000256" key="1">
    <source>
        <dbReference type="ARBA" id="ARBA00009431"/>
    </source>
</evidence>
<dbReference type="Gene3D" id="1.10.287.410">
    <property type="match status" value="1"/>
</dbReference>
<protein>
    <recommendedName>
        <fullName evidence="2">carboxypeptidase C</fullName>
        <ecNumber evidence="2">3.4.16.5</ecNumber>
    </recommendedName>
</protein>
<dbReference type="Pfam" id="PF00450">
    <property type="entry name" value="Peptidase_S10"/>
    <property type="match status" value="1"/>
</dbReference>
<dbReference type="InterPro" id="IPR029058">
    <property type="entry name" value="AB_hydrolase_fold"/>
</dbReference>
<evidence type="ECO:0000256" key="3">
    <source>
        <dbReference type="ARBA" id="ARBA00022645"/>
    </source>
</evidence>
<dbReference type="OrthoDB" id="443318at2759"/>
<evidence type="ECO:0000313" key="8">
    <source>
        <dbReference type="Proteomes" id="UP000703269"/>
    </source>
</evidence>
<dbReference type="Proteomes" id="UP000703269">
    <property type="component" value="Unassembled WGS sequence"/>
</dbReference>
<dbReference type="SUPFAM" id="SSF53474">
    <property type="entry name" value="alpha/beta-Hydrolases"/>
    <property type="match status" value="1"/>
</dbReference>
<comment type="similarity">
    <text evidence="1">Belongs to the peptidase S10 family.</text>
</comment>
<evidence type="ECO:0000256" key="4">
    <source>
        <dbReference type="ARBA" id="ARBA00022670"/>
    </source>
</evidence>
<dbReference type="GO" id="GO:0000324">
    <property type="term" value="C:fungal-type vacuole"/>
    <property type="evidence" value="ECO:0007669"/>
    <property type="project" value="TreeGrafter"/>
</dbReference>
<keyword evidence="5" id="KW-0378">Hydrolase</keyword>
<evidence type="ECO:0000256" key="2">
    <source>
        <dbReference type="ARBA" id="ARBA00012446"/>
    </source>
</evidence>
<dbReference type="AlphaFoldDB" id="A0A9P3GHG0"/>
<dbReference type="EC" id="3.4.16.5" evidence="2"/>
<dbReference type="PANTHER" id="PTHR11802">
    <property type="entry name" value="SERINE PROTEASE FAMILY S10 SERINE CARBOXYPEPTIDASE"/>
    <property type="match status" value="1"/>
</dbReference>
<proteinExistence type="inferred from homology"/>
<name>A0A9P3GHG0_9APHY</name>
<dbReference type="PANTHER" id="PTHR11802:SF113">
    <property type="entry name" value="SERINE CARBOXYPEPTIDASE CTSA-4.1"/>
    <property type="match status" value="1"/>
</dbReference>
<keyword evidence="3 7" id="KW-0121">Carboxypeptidase</keyword>